<reference evidence="1" key="1">
    <citation type="journal article" date="2020" name="mSystems">
        <title>Genome- and Community-Level Interaction Insights into Carbon Utilization and Element Cycling Functions of Hydrothermarchaeota in Hydrothermal Sediment.</title>
        <authorList>
            <person name="Zhou Z."/>
            <person name="Liu Y."/>
            <person name="Xu W."/>
            <person name="Pan J."/>
            <person name="Luo Z.H."/>
            <person name="Li M."/>
        </authorList>
    </citation>
    <scope>NUCLEOTIDE SEQUENCE [LARGE SCALE GENOMIC DNA]</scope>
    <source>
        <strain evidence="1">HyVt-386</strain>
    </source>
</reference>
<accession>A0A7J2S493</accession>
<name>A0A7J2S493_9EURY</name>
<organism evidence="1">
    <name type="scientific">Candidatus Syntropharchaeum butanivorans</name>
    <dbReference type="NCBI Taxonomy" id="1839936"/>
    <lineage>
        <taxon>Archaea</taxon>
        <taxon>Methanobacteriati</taxon>
        <taxon>Methanobacteriota</taxon>
        <taxon>Stenosarchaea group</taxon>
        <taxon>Methanomicrobia</taxon>
        <taxon>Methanosarcinales</taxon>
        <taxon>ANME-2 cluster</taxon>
        <taxon>Candidatus Syntropharchaeum</taxon>
    </lineage>
</organism>
<dbReference type="Proteomes" id="UP000885936">
    <property type="component" value="Unassembled WGS sequence"/>
</dbReference>
<comment type="caution">
    <text evidence="1">The sequence shown here is derived from an EMBL/GenBank/DDBJ whole genome shotgun (WGS) entry which is preliminary data.</text>
</comment>
<dbReference type="EMBL" id="DRIE01000099">
    <property type="protein sequence ID" value="HEC57390.1"/>
    <property type="molecule type" value="Genomic_DNA"/>
</dbReference>
<gene>
    <name evidence="1" type="ORF">ENI32_05870</name>
</gene>
<feature type="non-terminal residue" evidence="1">
    <location>
        <position position="103"/>
    </location>
</feature>
<protein>
    <submittedName>
        <fullName evidence="1">Uncharacterized protein</fullName>
    </submittedName>
</protein>
<proteinExistence type="predicted"/>
<dbReference type="AlphaFoldDB" id="A0A7J2S493"/>
<evidence type="ECO:0000313" key="1">
    <source>
        <dbReference type="EMBL" id="HEC57390.1"/>
    </source>
</evidence>
<sequence>MAGYRWRNMYYMTGLPGWMRFGYSPGWGGVSPGVQVPPATHGACAYFVPPNRCSLKDKEVDPMSEACRDFRPRFGAFSAPFFGPGTFTEGQEIQMLEAEARMI</sequence>